<keyword evidence="2" id="KW-0540">Nuclease</keyword>
<dbReference type="Pfam" id="PF04231">
    <property type="entry name" value="Endonuclease_1"/>
    <property type="match status" value="1"/>
</dbReference>
<reference evidence="4 5" key="1">
    <citation type="submission" date="2017-09" db="EMBL/GenBank/DDBJ databases">
        <title>Genomics of the genus Arcobacter.</title>
        <authorList>
            <person name="Perez-Cataluna A."/>
            <person name="Figueras M.J."/>
            <person name="Salas-Masso N."/>
        </authorList>
    </citation>
    <scope>NUCLEOTIDE SEQUENCE [LARGE SCALE GENOMIC DNA]</scope>
    <source>
        <strain evidence="4 5">CECT 7386</strain>
    </source>
</reference>
<dbReference type="Proteomes" id="UP000290092">
    <property type="component" value="Unassembled WGS sequence"/>
</dbReference>
<dbReference type="InterPro" id="IPR044925">
    <property type="entry name" value="His-Me_finger_sf"/>
</dbReference>
<comment type="caution">
    <text evidence="4">The sequence shown here is derived from an EMBL/GenBank/DDBJ whole genome shotgun (WGS) entry which is preliminary data.</text>
</comment>
<comment type="similarity">
    <text evidence="1">Belongs to the EndA/NucM nuclease family.</text>
</comment>
<dbReference type="PANTHER" id="PTHR33607">
    <property type="entry name" value="ENDONUCLEASE-1"/>
    <property type="match status" value="1"/>
</dbReference>
<evidence type="ECO:0000313" key="5">
    <source>
        <dbReference type="Proteomes" id="UP000290092"/>
    </source>
</evidence>
<keyword evidence="5" id="KW-1185">Reference proteome</keyword>
<proteinExistence type="inferred from homology"/>
<dbReference type="InterPro" id="IPR007346">
    <property type="entry name" value="Endonuclease-I"/>
</dbReference>
<dbReference type="KEGG" id="amyt:AMYT_1167"/>
<name>A0AAX2AKN3_9BACT</name>
<sequence length="244" mass="28952">MKALFLSIILLYSLNANEKISSFTEAKKILRKIYSDHQVTFYAGCKYNYKDKKNMIDRNSCGYKPKDEYTKSGKLNERARRIEWEHVIPAENFGRAFKCWNEGDEQCVKENGKKYKGRKCCSKVESKFKFMEADLHNLVPAIGELNANRSNYKFGIIPDEKRFYGENIDFEVDSKAKIVEPKESIRGDIARIYFYFEHKYKMPISKQQKKLFEVWNKQDPVDEWEREKNKRVEKIQGDSNIFIK</sequence>
<dbReference type="AlphaFoldDB" id="A0AAX2AKN3"/>
<evidence type="ECO:0000313" key="4">
    <source>
        <dbReference type="EMBL" id="RXK16875.1"/>
    </source>
</evidence>
<dbReference type="GO" id="GO:0016787">
    <property type="term" value="F:hydrolase activity"/>
    <property type="evidence" value="ECO:0007669"/>
    <property type="project" value="UniProtKB-KW"/>
</dbReference>
<protein>
    <submittedName>
        <fullName evidence="4">Deoxyribonuclease</fullName>
    </submittedName>
</protein>
<dbReference type="RefSeq" id="WP_114841615.1">
    <property type="nucleotide sequence ID" value="NZ_CP031219.1"/>
</dbReference>
<dbReference type="GO" id="GO:0004518">
    <property type="term" value="F:nuclease activity"/>
    <property type="evidence" value="ECO:0007669"/>
    <property type="project" value="UniProtKB-KW"/>
</dbReference>
<accession>A0AAX2AKN3</accession>
<evidence type="ECO:0000256" key="1">
    <source>
        <dbReference type="ARBA" id="ARBA00006429"/>
    </source>
</evidence>
<keyword evidence="3" id="KW-0378">Hydrolase</keyword>
<organism evidence="4 5">
    <name type="scientific">Malaciobacter mytili LMG 24559</name>
    <dbReference type="NCBI Taxonomy" id="1032238"/>
    <lineage>
        <taxon>Bacteria</taxon>
        <taxon>Pseudomonadati</taxon>
        <taxon>Campylobacterota</taxon>
        <taxon>Epsilonproteobacteria</taxon>
        <taxon>Campylobacterales</taxon>
        <taxon>Arcobacteraceae</taxon>
        <taxon>Malaciobacter</taxon>
    </lineage>
</organism>
<dbReference type="SUPFAM" id="SSF54060">
    <property type="entry name" value="His-Me finger endonucleases"/>
    <property type="match status" value="1"/>
</dbReference>
<evidence type="ECO:0000256" key="3">
    <source>
        <dbReference type="ARBA" id="ARBA00022801"/>
    </source>
</evidence>
<dbReference type="EMBL" id="NXID01000003">
    <property type="protein sequence ID" value="RXK16875.1"/>
    <property type="molecule type" value="Genomic_DNA"/>
</dbReference>
<evidence type="ECO:0000256" key="2">
    <source>
        <dbReference type="ARBA" id="ARBA00022722"/>
    </source>
</evidence>
<gene>
    <name evidence="4" type="ORF">CP985_01585</name>
</gene>
<dbReference type="PANTHER" id="PTHR33607:SF2">
    <property type="entry name" value="ENDONUCLEASE-1"/>
    <property type="match status" value="1"/>
</dbReference>